<keyword evidence="10" id="KW-0732">Signal</keyword>
<dbReference type="Proteomes" id="UP000654304">
    <property type="component" value="Unassembled WGS sequence"/>
</dbReference>
<keyword evidence="5 9" id="KW-0812">Transmembrane</keyword>
<keyword evidence="3 9" id="KW-0813">Transport</keyword>
<evidence type="ECO:0000256" key="4">
    <source>
        <dbReference type="ARBA" id="ARBA00022452"/>
    </source>
</evidence>
<dbReference type="Gene3D" id="2.170.130.10">
    <property type="entry name" value="TonB-dependent receptor, plug domain"/>
    <property type="match status" value="1"/>
</dbReference>
<dbReference type="Pfam" id="PF07715">
    <property type="entry name" value="Plug"/>
    <property type="match status" value="1"/>
</dbReference>
<dbReference type="InterPro" id="IPR012910">
    <property type="entry name" value="Plug_dom"/>
</dbReference>
<gene>
    <name evidence="13" type="ORF">H8K43_12775</name>
</gene>
<comment type="caution">
    <text evidence="13">The sequence shown here is derived from an EMBL/GenBank/DDBJ whole genome shotgun (WGS) entry which is preliminary data.</text>
</comment>
<evidence type="ECO:0000256" key="5">
    <source>
        <dbReference type="ARBA" id="ARBA00022692"/>
    </source>
</evidence>
<dbReference type="Gene3D" id="2.40.170.20">
    <property type="entry name" value="TonB-dependent receptor, beta-barrel domain"/>
    <property type="match status" value="1"/>
</dbReference>
<dbReference type="InterPro" id="IPR057601">
    <property type="entry name" value="Oar-like_b-barrel"/>
</dbReference>
<feature type="signal peptide" evidence="10">
    <location>
        <begin position="1"/>
        <end position="23"/>
    </location>
</feature>
<reference evidence="13 14" key="1">
    <citation type="submission" date="2020-08" db="EMBL/GenBank/DDBJ databases">
        <title>Novel species isolated from subtropical streams in China.</title>
        <authorList>
            <person name="Lu H."/>
        </authorList>
    </citation>
    <scope>NUCLEOTIDE SEQUENCE [LARGE SCALE GENOMIC DNA]</scope>
    <source>
        <strain evidence="13 14">CY22W</strain>
    </source>
</reference>
<evidence type="ECO:0000313" key="14">
    <source>
        <dbReference type="Proteomes" id="UP000654304"/>
    </source>
</evidence>
<evidence type="ECO:0000256" key="6">
    <source>
        <dbReference type="ARBA" id="ARBA00023136"/>
    </source>
</evidence>
<evidence type="ECO:0000256" key="10">
    <source>
        <dbReference type="SAM" id="SignalP"/>
    </source>
</evidence>
<dbReference type="PANTHER" id="PTHR30069:SF46">
    <property type="entry name" value="OAR PROTEIN"/>
    <property type="match status" value="1"/>
</dbReference>
<feature type="domain" description="TonB-dependent transporter Oar-like beta-barrel" evidence="12">
    <location>
        <begin position="604"/>
        <end position="902"/>
    </location>
</feature>
<protein>
    <submittedName>
        <fullName evidence="13">TonB-dependent receptor</fullName>
    </submittedName>
</protein>
<comment type="subcellular location">
    <subcellularLocation>
        <location evidence="1 9">Cell outer membrane</location>
        <topology evidence="1 9">Multi-pass membrane protein</topology>
    </subcellularLocation>
</comment>
<feature type="domain" description="TonB-dependent receptor plug" evidence="11">
    <location>
        <begin position="133"/>
        <end position="227"/>
    </location>
</feature>
<dbReference type="Pfam" id="PF25183">
    <property type="entry name" value="OMP_b-brl_4"/>
    <property type="match status" value="1"/>
</dbReference>
<evidence type="ECO:0000256" key="2">
    <source>
        <dbReference type="ARBA" id="ARBA00009810"/>
    </source>
</evidence>
<organism evidence="13 14">
    <name type="scientific">Undibacterium curvum</name>
    <dbReference type="NCBI Taxonomy" id="2762294"/>
    <lineage>
        <taxon>Bacteria</taxon>
        <taxon>Pseudomonadati</taxon>
        <taxon>Pseudomonadota</taxon>
        <taxon>Betaproteobacteria</taxon>
        <taxon>Burkholderiales</taxon>
        <taxon>Oxalobacteraceae</taxon>
        <taxon>Undibacterium</taxon>
    </lineage>
</organism>
<evidence type="ECO:0000259" key="12">
    <source>
        <dbReference type="Pfam" id="PF25183"/>
    </source>
</evidence>
<feature type="chain" id="PRO_5045401108" evidence="10">
    <location>
        <begin position="24"/>
        <end position="1017"/>
    </location>
</feature>
<proteinExistence type="inferred from homology"/>
<keyword evidence="8 9" id="KW-0998">Cell outer membrane</keyword>
<evidence type="ECO:0000256" key="1">
    <source>
        <dbReference type="ARBA" id="ARBA00004571"/>
    </source>
</evidence>
<dbReference type="InterPro" id="IPR037066">
    <property type="entry name" value="Plug_dom_sf"/>
</dbReference>
<keyword evidence="7 13" id="KW-0675">Receptor</keyword>
<dbReference type="SUPFAM" id="SSF56935">
    <property type="entry name" value="Porins"/>
    <property type="match status" value="1"/>
</dbReference>
<accession>A0ABR7A6M8</accession>
<evidence type="ECO:0000313" key="13">
    <source>
        <dbReference type="EMBL" id="MBC3932554.1"/>
    </source>
</evidence>
<sequence>MLKKTLVARALTLAFGVGVVSFAYTPDVMAQSNATATIYGVVKAGSATSVVLRNLETGLTRTANVDATGRFQATALPAGKYSADLMNGTAKVRSVQLDALAGQGTEAVFAEVQSVEVSARRTRIDVSSSTNGATFTAKELAKLPVATNVDAIIQLAPNTTRADSRYAGGASFGGGGASENAYYVNGFPVTNPLTQLGASELPFGAIGQAQVLTGGFGAEFGRSIGGVVNITTKSGTNNWEAGVSTSITPNALRSKPLDIYYEKTGAAVNSGTDGILYIRREDNTSTEKTLGAYVGGPIIQDKLFMFVAAEQIKTDRGLVTRTTAADPAATGKWGWGDMADTTQRYLAKFDWNLTDDHRLELTLLGDESKSDQKLYGYDYKTRAIGSTLNSSEHYTNVPNVTPGGANVQIFKYTGNITNDLTVTAMYGQSKAKHANTFDGYDVYDLKNTVPQIQYASPSASPCNLGLACTNNQALDGTILAKGAEDTVKSFRFDVEYKLGQHTLRAGLDDNKLSSTNAGDITAGGTLWRYFKTSTPNTPISLPGKKVAVASGGGFGVNGYYVRQQIFNTATNAYSDQSAQYIEDRYQITKDLLITAGLRNEQFNNKNGDNQTFLEMKNQIAPRLAAAWDVNGDASMKVFGSLGRYHLQIPTHLAVRGASRSTYTRQAFTYTGVDKNGAPTGLTPLTDAFSSNNEYGQAKDVNVVSALNMKPTYQDEITLGFERAYSPSLNFGAKATYRILRATIDDLCDQRPFDAWATRNKVNTDNWGGFGCASFNPGEDNDFMVDFSGTGKNYTKVHLRADELGFEKAARTYTALDLFVEHPYRNGWYGKVAYTWSRSKGNTEGQTKSDNAQTDVAATSTWDTPELMQYANGLLPNDRTHSLKAYGFYDLTPEWTVGANFLAASGRPKNCFGNHPTIDPNYDYGSVYFYCNGKPAPRGTNGNLPWDIRLDMNLAYKPQQIKGLAFKVDVFNFLNKQTIQTIEETYNSGNDVNPTYGRVISYTAPRSVKLSVEYNHKF</sequence>
<evidence type="ECO:0000256" key="3">
    <source>
        <dbReference type="ARBA" id="ARBA00022448"/>
    </source>
</evidence>
<evidence type="ECO:0000256" key="9">
    <source>
        <dbReference type="PROSITE-ProRule" id="PRU01360"/>
    </source>
</evidence>
<evidence type="ECO:0000256" key="7">
    <source>
        <dbReference type="ARBA" id="ARBA00023170"/>
    </source>
</evidence>
<comment type="similarity">
    <text evidence="2 9">Belongs to the TonB-dependent receptor family.</text>
</comment>
<keyword evidence="14" id="KW-1185">Reference proteome</keyword>
<keyword evidence="4 9" id="KW-1134">Transmembrane beta strand</keyword>
<dbReference type="EMBL" id="JACOGD010000006">
    <property type="protein sequence ID" value="MBC3932554.1"/>
    <property type="molecule type" value="Genomic_DNA"/>
</dbReference>
<evidence type="ECO:0000259" key="11">
    <source>
        <dbReference type="Pfam" id="PF07715"/>
    </source>
</evidence>
<evidence type="ECO:0000256" key="8">
    <source>
        <dbReference type="ARBA" id="ARBA00023237"/>
    </source>
</evidence>
<dbReference type="InterPro" id="IPR039426">
    <property type="entry name" value="TonB-dep_rcpt-like"/>
</dbReference>
<keyword evidence="6 9" id="KW-0472">Membrane</keyword>
<dbReference type="PANTHER" id="PTHR30069">
    <property type="entry name" value="TONB-DEPENDENT OUTER MEMBRANE RECEPTOR"/>
    <property type="match status" value="1"/>
</dbReference>
<name>A0ABR7A6M8_9BURK</name>
<dbReference type="InterPro" id="IPR036942">
    <property type="entry name" value="Beta-barrel_TonB_sf"/>
</dbReference>
<dbReference type="PROSITE" id="PS52016">
    <property type="entry name" value="TONB_DEPENDENT_REC_3"/>
    <property type="match status" value="1"/>
</dbReference>